<sequence length="653" mass="68174">MIGDWVVQAPVLLVALAVVFGPGLLIGAGLRLRGLALWALAPVASTAVIALLALGYEAVGIPWTSLSILIGLAGAAAVAWAFRLVLGAPARRPAADPRGRTLVLAGLAVGVLLCAARLVVYVNEPDAISQTNDAVFHLNALRWILETGSASSLTVSGVIGGSGFYPAAWHALTSATMLLTGAEIPVAANMMSLVVAAAIWPVGLAWFTRTVVGGRVGPTAIAAALAGSLHAFPMLMFQWGILYSYSLSLALLPAVAALVIGAPAWLSGEGPVTGRARSAVLLAAMVLAGLGAIALSQPAVLLAWALLCATWFAWWAGRRLRDAARRERTVLITALAAVLVGVAVLWIVLSRSTSGSHWPPFRGKVAVLADVLLNAPVLLPPALGVSILMVIGLVVAVRRPPLRWLAVVWLAFAGLYALCAAVGNPLVRRYALGAWYADPYRLAAMLPLVVLPLAAIGLSAVATWAVARISKREADSAERVATGWSVAAVGAFGTLALVLAPVIQMPAVTENSRDAESRFVTEDYLSPDERTLIERLDETIADDATVIGNPATGMGFGYMLSGEDVSPRTWATPLTSDWTVLGERLRDAGTDPEVCDALAVYGDPEYVLDFGEGEPGPGRYVYAGMADFAGQPGFELVDSEGEASLWRITACAP</sequence>
<feature type="transmembrane region" description="Helical" evidence="1">
    <location>
        <begin position="404"/>
        <end position="423"/>
    </location>
</feature>
<feature type="transmembrane region" description="Helical" evidence="1">
    <location>
        <begin position="6"/>
        <end position="28"/>
    </location>
</feature>
<feature type="transmembrane region" description="Helical" evidence="1">
    <location>
        <begin position="278"/>
        <end position="295"/>
    </location>
</feature>
<evidence type="ECO:0000256" key="1">
    <source>
        <dbReference type="SAM" id="Phobius"/>
    </source>
</evidence>
<dbReference type="RefSeq" id="WP_172990468.1">
    <property type="nucleotide sequence ID" value="NZ_CP054038.1"/>
</dbReference>
<dbReference type="Proteomes" id="UP000502498">
    <property type="component" value="Chromosome"/>
</dbReference>
<proteinExistence type="predicted"/>
<feature type="transmembrane region" description="Helical" evidence="1">
    <location>
        <begin position="329"/>
        <end position="349"/>
    </location>
</feature>
<dbReference type="EMBL" id="CP054038">
    <property type="protein sequence ID" value="QKJ20032.1"/>
    <property type="molecule type" value="Genomic_DNA"/>
</dbReference>
<reference evidence="2 3" key="1">
    <citation type="submission" date="2020-05" db="EMBL/GenBank/DDBJ databases">
        <title>Strain PA2F3 complete genome.</title>
        <authorList>
            <person name="Kim Y.-S."/>
            <person name="Kim S.-J."/>
            <person name="Jung H.-k."/>
            <person name="Kim S.-E."/>
            <person name="Kim K.-H."/>
        </authorList>
    </citation>
    <scope>NUCLEOTIDE SEQUENCE [LARGE SCALE GENOMIC DNA]</scope>
    <source>
        <strain evidence="2 3">PA2F3</strain>
    </source>
</reference>
<feature type="transmembrane region" description="Helical" evidence="1">
    <location>
        <begin position="247"/>
        <end position="266"/>
    </location>
</feature>
<evidence type="ECO:0000313" key="3">
    <source>
        <dbReference type="Proteomes" id="UP000502498"/>
    </source>
</evidence>
<keyword evidence="1" id="KW-0472">Membrane</keyword>
<feature type="transmembrane region" description="Helical" evidence="1">
    <location>
        <begin position="479"/>
        <end position="503"/>
    </location>
</feature>
<feature type="transmembrane region" description="Helical" evidence="1">
    <location>
        <begin position="186"/>
        <end position="207"/>
    </location>
</feature>
<keyword evidence="1" id="KW-0812">Transmembrane</keyword>
<protein>
    <submittedName>
        <fullName evidence="2">Uncharacterized protein</fullName>
    </submittedName>
</protein>
<accession>A0A7D4Q1U1</accession>
<organism evidence="2 3">
    <name type="scientific">Microbacterium hominis</name>
    <dbReference type="NCBI Taxonomy" id="162426"/>
    <lineage>
        <taxon>Bacteria</taxon>
        <taxon>Bacillati</taxon>
        <taxon>Actinomycetota</taxon>
        <taxon>Actinomycetes</taxon>
        <taxon>Micrococcales</taxon>
        <taxon>Microbacteriaceae</taxon>
        <taxon>Microbacterium</taxon>
    </lineage>
</organism>
<feature type="transmembrane region" description="Helical" evidence="1">
    <location>
        <begin position="378"/>
        <end position="397"/>
    </location>
</feature>
<feature type="transmembrane region" description="Helical" evidence="1">
    <location>
        <begin position="35"/>
        <end position="55"/>
    </location>
</feature>
<feature type="transmembrane region" description="Helical" evidence="1">
    <location>
        <begin position="219"/>
        <end position="241"/>
    </location>
</feature>
<feature type="transmembrane region" description="Helical" evidence="1">
    <location>
        <begin position="443"/>
        <end position="467"/>
    </location>
</feature>
<name>A0A7D4Q1U1_9MICO</name>
<keyword evidence="1" id="KW-1133">Transmembrane helix</keyword>
<dbReference type="AlphaFoldDB" id="A0A7D4Q1U1"/>
<dbReference type="Pfam" id="PF20176">
    <property type="entry name" value="DUF6541"/>
    <property type="match status" value="1"/>
</dbReference>
<evidence type="ECO:0000313" key="2">
    <source>
        <dbReference type="EMBL" id="QKJ20032.1"/>
    </source>
</evidence>
<feature type="transmembrane region" description="Helical" evidence="1">
    <location>
        <begin position="301"/>
        <end position="317"/>
    </location>
</feature>
<feature type="transmembrane region" description="Helical" evidence="1">
    <location>
        <begin position="61"/>
        <end position="82"/>
    </location>
</feature>
<feature type="transmembrane region" description="Helical" evidence="1">
    <location>
        <begin position="102"/>
        <end position="122"/>
    </location>
</feature>
<gene>
    <name evidence="2" type="ORF">HQM25_12150</name>
</gene>
<dbReference type="InterPro" id="IPR046671">
    <property type="entry name" value="DUF6541"/>
</dbReference>